<proteinExistence type="predicted"/>
<dbReference type="AlphaFoldDB" id="A0A3M7RB07"/>
<comment type="caution">
    <text evidence="1">The sequence shown here is derived from an EMBL/GenBank/DDBJ whole genome shotgun (WGS) entry which is preliminary data.</text>
</comment>
<reference evidence="1 2" key="1">
    <citation type="journal article" date="2018" name="Sci. Rep.">
        <title>Genomic signatures of local adaptation to the degree of environmental predictability in rotifers.</title>
        <authorList>
            <person name="Franch-Gras L."/>
            <person name="Hahn C."/>
            <person name="Garcia-Roger E.M."/>
            <person name="Carmona M.J."/>
            <person name="Serra M."/>
            <person name="Gomez A."/>
        </authorList>
    </citation>
    <scope>NUCLEOTIDE SEQUENCE [LARGE SCALE GENOMIC DNA]</scope>
    <source>
        <strain evidence="1">HYR1</strain>
    </source>
</reference>
<name>A0A3M7RB07_BRAPC</name>
<evidence type="ECO:0000313" key="1">
    <source>
        <dbReference type="EMBL" id="RNA20621.1"/>
    </source>
</evidence>
<gene>
    <name evidence="1" type="ORF">BpHYR1_024532</name>
</gene>
<dbReference type="Proteomes" id="UP000276133">
    <property type="component" value="Unassembled WGS sequence"/>
</dbReference>
<organism evidence="1 2">
    <name type="scientific">Brachionus plicatilis</name>
    <name type="common">Marine rotifer</name>
    <name type="synonym">Brachionus muelleri</name>
    <dbReference type="NCBI Taxonomy" id="10195"/>
    <lineage>
        <taxon>Eukaryota</taxon>
        <taxon>Metazoa</taxon>
        <taxon>Spiralia</taxon>
        <taxon>Gnathifera</taxon>
        <taxon>Rotifera</taxon>
        <taxon>Eurotatoria</taxon>
        <taxon>Monogononta</taxon>
        <taxon>Pseudotrocha</taxon>
        <taxon>Ploima</taxon>
        <taxon>Brachionidae</taxon>
        <taxon>Brachionus</taxon>
    </lineage>
</organism>
<dbReference type="EMBL" id="REGN01003814">
    <property type="protein sequence ID" value="RNA20621.1"/>
    <property type="molecule type" value="Genomic_DNA"/>
</dbReference>
<accession>A0A3M7RB07</accession>
<keyword evidence="2" id="KW-1185">Reference proteome</keyword>
<sequence length="82" mass="9458">MLSSLISFFMFTQKNNIKKQIHFFKFLACFTLGNNISQKVNWSKISPLLYTLSILLHSGQRNEDQTGIKNSNKAYNVLTNID</sequence>
<protein>
    <submittedName>
        <fullName evidence="1">Uncharacterized protein</fullName>
    </submittedName>
</protein>
<evidence type="ECO:0000313" key="2">
    <source>
        <dbReference type="Proteomes" id="UP000276133"/>
    </source>
</evidence>